<dbReference type="GO" id="GO:0003677">
    <property type="term" value="F:DNA binding"/>
    <property type="evidence" value="ECO:0007669"/>
    <property type="project" value="UniProtKB-KW"/>
</dbReference>
<dbReference type="GO" id="GO:0005829">
    <property type="term" value="C:cytosol"/>
    <property type="evidence" value="ECO:0007669"/>
    <property type="project" value="TreeGrafter"/>
</dbReference>
<dbReference type="GO" id="GO:0003700">
    <property type="term" value="F:DNA-binding transcription factor activity"/>
    <property type="evidence" value="ECO:0007669"/>
    <property type="project" value="InterPro"/>
</dbReference>
<keyword evidence="2" id="KW-0805">Transcription regulation</keyword>
<evidence type="ECO:0000256" key="4">
    <source>
        <dbReference type="ARBA" id="ARBA00023163"/>
    </source>
</evidence>
<protein>
    <submittedName>
        <fullName evidence="6">Transcriptional regulator CynR</fullName>
    </submittedName>
</protein>
<gene>
    <name evidence="6" type="primary">cynR</name>
    <name evidence="6" type="ORF">HGB41_01270</name>
</gene>
<dbReference type="Proteomes" id="UP000533905">
    <property type="component" value="Unassembled WGS sequence"/>
</dbReference>
<dbReference type="SUPFAM" id="SSF53850">
    <property type="entry name" value="Periplasmic binding protein-like II"/>
    <property type="match status" value="1"/>
</dbReference>
<reference evidence="6 7" key="1">
    <citation type="submission" date="2020-04" db="EMBL/GenBank/DDBJ databases">
        <title>Massilia sp. nov., a cold adapted bacteria isolated from Arctic soil.</title>
        <authorList>
            <person name="Son J."/>
            <person name="Ka J.-O."/>
        </authorList>
    </citation>
    <scope>NUCLEOTIDE SEQUENCE [LARGE SCALE GENOMIC DNA]</scope>
    <source>
        <strain evidence="6 7">ML15P13</strain>
    </source>
</reference>
<evidence type="ECO:0000256" key="3">
    <source>
        <dbReference type="ARBA" id="ARBA00023125"/>
    </source>
</evidence>
<dbReference type="Gene3D" id="3.40.190.290">
    <property type="match status" value="1"/>
</dbReference>
<dbReference type="PROSITE" id="PS50931">
    <property type="entry name" value="HTH_LYSR"/>
    <property type="match status" value="1"/>
</dbReference>
<dbReference type="InterPro" id="IPR005119">
    <property type="entry name" value="LysR_subst-bd"/>
</dbReference>
<evidence type="ECO:0000256" key="2">
    <source>
        <dbReference type="ARBA" id="ARBA00023015"/>
    </source>
</evidence>
<sequence length="295" mass="32193">MELRSLRYLIAVAEHGNFTRAAEALHLSQPALSQQILQMEERLGAALFDRSGRKVVVTDAGQVYIAHARRALAELESGRRAIHDVHDLSRGLVRLAMTPTFTAYLAGPLVAAFRDRHPGITVKVHEMSMDTIAAAVEADEVDLGIAFELARSADIDCLPVFSEQLSAVVADNHPWAGRPQVEAAALAEVELGLLSADFVTRVHVDRYLQAQRLAPTVAVEANTISALVEIVRHSRLVTILPEAIAARAPGLRNLALVPAPAPRTVRLLRRKDAYQSAAARALMEMIMRDAAQWSM</sequence>
<dbReference type="InterPro" id="IPR050950">
    <property type="entry name" value="HTH-type_LysR_regulators"/>
</dbReference>
<comment type="caution">
    <text evidence="6">The sequence shown here is derived from an EMBL/GenBank/DDBJ whole genome shotgun (WGS) entry which is preliminary data.</text>
</comment>
<dbReference type="NCBIfam" id="NF008416">
    <property type="entry name" value="PRK11242.1"/>
    <property type="match status" value="1"/>
</dbReference>
<dbReference type="PANTHER" id="PTHR30419:SF8">
    <property type="entry name" value="NITROGEN ASSIMILATION TRANSCRIPTIONAL ACTIVATOR-RELATED"/>
    <property type="match status" value="1"/>
</dbReference>
<dbReference type="Gene3D" id="1.10.10.10">
    <property type="entry name" value="Winged helix-like DNA-binding domain superfamily/Winged helix DNA-binding domain"/>
    <property type="match status" value="1"/>
</dbReference>
<dbReference type="EMBL" id="JABAIV010000001">
    <property type="protein sequence ID" value="NNG21636.1"/>
    <property type="molecule type" value="Genomic_DNA"/>
</dbReference>
<evidence type="ECO:0000313" key="7">
    <source>
        <dbReference type="Proteomes" id="UP000533905"/>
    </source>
</evidence>
<dbReference type="Pfam" id="PF03466">
    <property type="entry name" value="LysR_substrate"/>
    <property type="match status" value="1"/>
</dbReference>
<dbReference type="AlphaFoldDB" id="A0A7Y2JVE9"/>
<keyword evidence="3" id="KW-0238">DNA-binding</keyword>
<comment type="similarity">
    <text evidence="1">Belongs to the LysR transcriptional regulatory family.</text>
</comment>
<evidence type="ECO:0000259" key="5">
    <source>
        <dbReference type="PROSITE" id="PS50931"/>
    </source>
</evidence>
<dbReference type="FunFam" id="1.10.10.10:FF:000001">
    <property type="entry name" value="LysR family transcriptional regulator"/>
    <property type="match status" value="1"/>
</dbReference>
<name>A0A7Y2JVE9_9BURK</name>
<dbReference type="InterPro" id="IPR036388">
    <property type="entry name" value="WH-like_DNA-bd_sf"/>
</dbReference>
<feature type="domain" description="HTH lysR-type" evidence="5">
    <location>
        <begin position="1"/>
        <end position="58"/>
    </location>
</feature>
<dbReference type="InterPro" id="IPR036390">
    <property type="entry name" value="WH_DNA-bd_sf"/>
</dbReference>
<keyword evidence="4" id="KW-0804">Transcription</keyword>
<accession>A0A7Y2JVE9</accession>
<dbReference type="PANTHER" id="PTHR30419">
    <property type="entry name" value="HTH-TYPE TRANSCRIPTIONAL REGULATOR YBHD"/>
    <property type="match status" value="1"/>
</dbReference>
<organism evidence="6 7">
    <name type="scientific">Telluria aromaticivorans</name>
    <dbReference type="NCBI Taxonomy" id="2725995"/>
    <lineage>
        <taxon>Bacteria</taxon>
        <taxon>Pseudomonadati</taxon>
        <taxon>Pseudomonadota</taxon>
        <taxon>Betaproteobacteria</taxon>
        <taxon>Burkholderiales</taxon>
        <taxon>Oxalobacteraceae</taxon>
        <taxon>Telluria group</taxon>
        <taxon>Telluria</taxon>
    </lineage>
</organism>
<dbReference type="PRINTS" id="PR00039">
    <property type="entry name" value="HTHLYSR"/>
</dbReference>
<evidence type="ECO:0000256" key="1">
    <source>
        <dbReference type="ARBA" id="ARBA00009437"/>
    </source>
</evidence>
<dbReference type="SUPFAM" id="SSF46785">
    <property type="entry name" value="Winged helix' DNA-binding domain"/>
    <property type="match status" value="1"/>
</dbReference>
<dbReference type="InterPro" id="IPR000847">
    <property type="entry name" value="LysR_HTH_N"/>
</dbReference>
<evidence type="ECO:0000313" key="6">
    <source>
        <dbReference type="EMBL" id="NNG21636.1"/>
    </source>
</evidence>
<dbReference type="Pfam" id="PF00126">
    <property type="entry name" value="HTH_1"/>
    <property type="match status" value="1"/>
</dbReference>
<proteinExistence type="inferred from homology"/>
<keyword evidence="7" id="KW-1185">Reference proteome</keyword>
<dbReference type="RefSeq" id="WP_171080296.1">
    <property type="nucleotide sequence ID" value="NZ_JABAIV010000001.1"/>
</dbReference>